<evidence type="ECO:0000313" key="3">
    <source>
        <dbReference type="Proteomes" id="UP000295578"/>
    </source>
</evidence>
<name>A0A4R5C345_9ACTN</name>
<evidence type="ECO:0000313" key="2">
    <source>
        <dbReference type="EMBL" id="TDD92979.1"/>
    </source>
</evidence>
<dbReference type="Proteomes" id="UP000295578">
    <property type="component" value="Unassembled WGS sequence"/>
</dbReference>
<proteinExistence type="predicted"/>
<sequence>MTADVEHGQERALTDTIIKPGTRLHSQVCGTGVIVVRPGSPGLDLRCGGVPMSASADRAMAGEPRSPFDGGSLLGKRYTHPDDDSLELLVTSPGAGTLSDGDTPLVVKEAKPLPASD</sequence>
<comment type="caution">
    <text evidence="2">The sequence shown here is derived from an EMBL/GenBank/DDBJ whole genome shotgun (WGS) entry which is preliminary data.</text>
</comment>
<accession>A0A4R5C345</accession>
<feature type="region of interest" description="Disordered" evidence="1">
    <location>
        <begin position="56"/>
        <end position="117"/>
    </location>
</feature>
<organism evidence="2 3">
    <name type="scientific">Actinomadura darangshiensis</name>
    <dbReference type="NCBI Taxonomy" id="705336"/>
    <lineage>
        <taxon>Bacteria</taxon>
        <taxon>Bacillati</taxon>
        <taxon>Actinomycetota</taxon>
        <taxon>Actinomycetes</taxon>
        <taxon>Streptosporangiales</taxon>
        <taxon>Thermomonosporaceae</taxon>
        <taxon>Actinomadura</taxon>
    </lineage>
</organism>
<dbReference type="AlphaFoldDB" id="A0A4R5C345"/>
<dbReference type="OrthoDB" id="4378118at2"/>
<protein>
    <submittedName>
        <fullName evidence="2">Uncharacterized protein</fullName>
    </submittedName>
</protein>
<gene>
    <name evidence="2" type="ORF">E1293_00495</name>
</gene>
<keyword evidence="3" id="KW-1185">Reference proteome</keyword>
<dbReference type="EMBL" id="SMKY01000001">
    <property type="protein sequence ID" value="TDD92979.1"/>
    <property type="molecule type" value="Genomic_DNA"/>
</dbReference>
<evidence type="ECO:0000256" key="1">
    <source>
        <dbReference type="SAM" id="MobiDB-lite"/>
    </source>
</evidence>
<reference evidence="2 3" key="1">
    <citation type="submission" date="2019-03" db="EMBL/GenBank/DDBJ databases">
        <title>Draft genome sequences of novel Actinobacteria.</title>
        <authorList>
            <person name="Sahin N."/>
            <person name="Ay H."/>
            <person name="Saygin H."/>
        </authorList>
    </citation>
    <scope>NUCLEOTIDE SEQUENCE [LARGE SCALE GENOMIC DNA]</scope>
    <source>
        <strain evidence="2 3">DSM 45941</strain>
    </source>
</reference>